<accession>A0AAW2C1Y7</accession>
<reference evidence="2 3" key="1">
    <citation type="submission" date="2024-01" db="EMBL/GenBank/DDBJ databases">
        <title>A telomere-to-telomere, gap-free genome of sweet tea (Lithocarpus litseifolius).</title>
        <authorList>
            <person name="Zhou J."/>
        </authorList>
    </citation>
    <scope>NUCLEOTIDE SEQUENCE [LARGE SCALE GENOMIC DNA]</scope>
    <source>
        <strain evidence="2">Zhou-2022a</strain>
        <tissue evidence="2">Leaf</tissue>
    </source>
</reference>
<keyword evidence="3" id="KW-1185">Reference proteome</keyword>
<dbReference type="EMBL" id="JAZDWU010000009">
    <property type="protein sequence ID" value="KAK9991503.1"/>
    <property type="molecule type" value="Genomic_DNA"/>
</dbReference>
<evidence type="ECO:0000313" key="2">
    <source>
        <dbReference type="EMBL" id="KAK9991503.1"/>
    </source>
</evidence>
<evidence type="ECO:0000256" key="1">
    <source>
        <dbReference type="SAM" id="MobiDB-lite"/>
    </source>
</evidence>
<organism evidence="2 3">
    <name type="scientific">Lithocarpus litseifolius</name>
    <dbReference type="NCBI Taxonomy" id="425828"/>
    <lineage>
        <taxon>Eukaryota</taxon>
        <taxon>Viridiplantae</taxon>
        <taxon>Streptophyta</taxon>
        <taxon>Embryophyta</taxon>
        <taxon>Tracheophyta</taxon>
        <taxon>Spermatophyta</taxon>
        <taxon>Magnoliopsida</taxon>
        <taxon>eudicotyledons</taxon>
        <taxon>Gunneridae</taxon>
        <taxon>Pentapetalae</taxon>
        <taxon>rosids</taxon>
        <taxon>fabids</taxon>
        <taxon>Fagales</taxon>
        <taxon>Fagaceae</taxon>
        <taxon>Lithocarpus</taxon>
    </lineage>
</organism>
<dbReference type="AlphaFoldDB" id="A0AAW2C1Y7"/>
<proteinExistence type="predicted"/>
<gene>
    <name evidence="2" type="ORF">SO802_026488</name>
</gene>
<feature type="region of interest" description="Disordered" evidence="1">
    <location>
        <begin position="1"/>
        <end position="70"/>
    </location>
</feature>
<comment type="caution">
    <text evidence="2">The sequence shown here is derived from an EMBL/GenBank/DDBJ whole genome shotgun (WGS) entry which is preliminary data.</text>
</comment>
<evidence type="ECO:0000313" key="3">
    <source>
        <dbReference type="Proteomes" id="UP001459277"/>
    </source>
</evidence>
<feature type="compositionally biased region" description="Acidic residues" evidence="1">
    <location>
        <begin position="57"/>
        <end position="69"/>
    </location>
</feature>
<protein>
    <submittedName>
        <fullName evidence="2">Uncharacterized protein</fullName>
    </submittedName>
</protein>
<sequence>MALKAKSSDTDESSDNEDSKMKSDITRQFKKFMKNTNGKGFDKDRRNKALAATLSDTEPEDDSDNEDDGILNAFTATVNPTKRIVKNVDEEKDLMESKFGKVDEQDDIHIAMQSYTRDLLKALMFLLNLNSFNSPPSPLDQGFAKWKGSSKVWKEKGSK</sequence>
<name>A0AAW2C1Y7_9ROSI</name>
<dbReference type="Proteomes" id="UP001459277">
    <property type="component" value="Unassembled WGS sequence"/>
</dbReference>
<feature type="compositionally biased region" description="Basic and acidic residues" evidence="1">
    <location>
        <begin position="17"/>
        <end position="27"/>
    </location>
</feature>